<dbReference type="Proteomes" id="UP000789920">
    <property type="component" value="Unassembled WGS sequence"/>
</dbReference>
<comment type="caution">
    <text evidence="1">The sequence shown here is derived from an EMBL/GenBank/DDBJ whole genome shotgun (WGS) entry which is preliminary data.</text>
</comment>
<keyword evidence="2" id="KW-1185">Reference proteome</keyword>
<evidence type="ECO:0000313" key="2">
    <source>
        <dbReference type="Proteomes" id="UP000789920"/>
    </source>
</evidence>
<name>A0ACA9N4B1_9GLOM</name>
<sequence length="112" mass="12975">MECIFGVPIILQLDNGKEFIADLISKLIAFWPGVYIINGCPRHPQLQGMVKRANGILQVKLRKWMEDNQTSKSPYSLVFGQEPVQHFSILKDLYYKNIIDEEELPDNFFEDS</sequence>
<gene>
    <name evidence="1" type="ORF">RPERSI_LOCUS7034</name>
</gene>
<dbReference type="EMBL" id="CAJVQC010011616">
    <property type="protein sequence ID" value="CAG8629244.1"/>
    <property type="molecule type" value="Genomic_DNA"/>
</dbReference>
<protein>
    <submittedName>
        <fullName evidence="1">18993_t:CDS:1</fullName>
    </submittedName>
</protein>
<evidence type="ECO:0000313" key="1">
    <source>
        <dbReference type="EMBL" id="CAG8629244.1"/>
    </source>
</evidence>
<reference evidence="1" key="1">
    <citation type="submission" date="2021-06" db="EMBL/GenBank/DDBJ databases">
        <authorList>
            <person name="Kallberg Y."/>
            <person name="Tangrot J."/>
            <person name="Rosling A."/>
        </authorList>
    </citation>
    <scope>NUCLEOTIDE SEQUENCE</scope>
    <source>
        <strain evidence="1">MA461A</strain>
    </source>
</reference>
<organism evidence="1 2">
    <name type="scientific">Racocetra persica</name>
    <dbReference type="NCBI Taxonomy" id="160502"/>
    <lineage>
        <taxon>Eukaryota</taxon>
        <taxon>Fungi</taxon>
        <taxon>Fungi incertae sedis</taxon>
        <taxon>Mucoromycota</taxon>
        <taxon>Glomeromycotina</taxon>
        <taxon>Glomeromycetes</taxon>
        <taxon>Diversisporales</taxon>
        <taxon>Gigasporaceae</taxon>
        <taxon>Racocetra</taxon>
    </lineage>
</organism>
<accession>A0ACA9N4B1</accession>
<proteinExistence type="predicted"/>
<feature type="non-terminal residue" evidence="1">
    <location>
        <position position="112"/>
    </location>
</feature>